<reference evidence="1 2" key="1">
    <citation type="submission" date="2024-01" db="EMBL/GenBank/DDBJ databases">
        <title>A telomere-to-telomere, gap-free genome of sweet tea (Lithocarpus litseifolius).</title>
        <authorList>
            <person name="Zhou J."/>
        </authorList>
    </citation>
    <scope>NUCLEOTIDE SEQUENCE [LARGE SCALE GENOMIC DNA]</scope>
    <source>
        <strain evidence="1">Zhou-2022a</strain>
        <tissue evidence="1">Leaf</tissue>
    </source>
</reference>
<sequence>MMDVMKMIGAFTTYLESFTRRCWSTLPKWERDNWMNVQPSKHLVLINGYTHQGQWFEGDSRLSFRDPYALAECWRSHFNNQILEVTHDLWKDYHFIGSTDKISVFGHRPCDIAIRNLRRIGHTDPREFLTGENPKYEPILYCGLCNQYATYHEHGCNDDSPGDPYDGYPSDAPDID</sequence>
<accession>A0AAW2DPS5</accession>
<gene>
    <name evidence="1" type="ORF">SO802_007539</name>
</gene>
<proteinExistence type="predicted"/>
<organism evidence="1 2">
    <name type="scientific">Lithocarpus litseifolius</name>
    <dbReference type="NCBI Taxonomy" id="425828"/>
    <lineage>
        <taxon>Eukaryota</taxon>
        <taxon>Viridiplantae</taxon>
        <taxon>Streptophyta</taxon>
        <taxon>Embryophyta</taxon>
        <taxon>Tracheophyta</taxon>
        <taxon>Spermatophyta</taxon>
        <taxon>Magnoliopsida</taxon>
        <taxon>eudicotyledons</taxon>
        <taxon>Gunneridae</taxon>
        <taxon>Pentapetalae</taxon>
        <taxon>rosids</taxon>
        <taxon>fabids</taxon>
        <taxon>Fagales</taxon>
        <taxon>Fagaceae</taxon>
        <taxon>Lithocarpus</taxon>
    </lineage>
</organism>
<name>A0AAW2DPS5_9ROSI</name>
<keyword evidence="2" id="KW-1185">Reference proteome</keyword>
<dbReference type="AlphaFoldDB" id="A0AAW2DPS5"/>
<protein>
    <submittedName>
        <fullName evidence="1">Uncharacterized protein</fullName>
    </submittedName>
</protein>
<dbReference type="EMBL" id="JAZDWU010000002">
    <property type="protein sequence ID" value="KAL0012431.1"/>
    <property type="molecule type" value="Genomic_DNA"/>
</dbReference>
<comment type="caution">
    <text evidence="1">The sequence shown here is derived from an EMBL/GenBank/DDBJ whole genome shotgun (WGS) entry which is preliminary data.</text>
</comment>
<dbReference type="Proteomes" id="UP001459277">
    <property type="component" value="Unassembled WGS sequence"/>
</dbReference>
<evidence type="ECO:0000313" key="2">
    <source>
        <dbReference type="Proteomes" id="UP001459277"/>
    </source>
</evidence>
<evidence type="ECO:0000313" key="1">
    <source>
        <dbReference type="EMBL" id="KAL0012431.1"/>
    </source>
</evidence>